<keyword evidence="1" id="KW-0472">Membrane</keyword>
<reference evidence="2" key="1">
    <citation type="submission" date="2018-02" db="EMBL/GenBank/DDBJ databases">
        <title>Rhizophora mucronata_Transcriptome.</title>
        <authorList>
            <person name="Meera S.P."/>
            <person name="Sreeshan A."/>
            <person name="Augustine A."/>
        </authorList>
    </citation>
    <scope>NUCLEOTIDE SEQUENCE</scope>
    <source>
        <tissue evidence="2">Leaf</tissue>
    </source>
</reference>
<feature type="transmembrane region" description="Helical" evidence="1">
    <location>
        <begin position="47"/>
        <end position="66"/>
    </location>
</feature>
<organism evidence="2">
    <name type="scientific">Rhizophora mucronata</name>
    <name type="common">Asiatic mangrove</name>
    <dbReference type="NCBI Taxonomy" id="61149"/>
    <lineage>
        <taxon>Eukaryota</taxon>
        <taxon>Viridiplantae</taxon>
        <taxon>Streptophyta</taxon>
        <taxon>Embryophyta</taxon>
        <taxon>Tracheophyta</taxon>
        <taxon>Spermatophyta</taxon>
        <taxon>Magnoliopsida</taxon>
        <taxon>eudicotyledons</taxon>
        <taxon>Gunneridae</taxon>
        <taxon>Pentapetalae</taxon>
        <taxon>rosids</taxon>
        <taxon>fabids</taxon>
        <taxon>Malpighiales</taxon>
        <taxon>Rhizophoraceae</taxon>
        <taxon>Rhizophora</taxon>
    </lineage>
</organism>
<evidence type="ECO:0000313" key="2">
    <source>
        <dbReference type="EMBL" id="MBX43058.1"/>
    </source>
</evidence>
<proteinExistence type="predicted"/>
<dbReference type="AlphaFoldDB" id="A0A2P2NKN4"/>
<name>A0A2P2NKN4_RHIMU</name>
<keyword evidence="1" id="KW-0812">Transmembrane</keyword>
<evidence type="ECO:0000256" key="1">
    <source>
        <dbReference type="SAM" id="Phobius"/>
    </source>
</evidence>
<accession>A0A2P2NKN4</accession>
<sequence>MHLNVRSVSRSIMENARKDSLFVKKCFLILCFVVKDAKRFTQDFSPLLGSAIILLTRIVGLSLSAFTKTKRSIRHNDLLLRRSATQN</sequence>
<protein>
    <submittedName>
        <fullName evidence="2">Uncharacterized protein LOC105112494 isoform X3</fullName>
    </submittedName>
</protein>
<keyword evidence="1" id="KW-1133">Transmembrane helix</keyword>
<dbReference type="EMBL" id="GGEC01062574">
    <property type="protein sequence ID" value="MBX43058.1"/>
    <property type="molecule type" value="Transcribed_RNA"/>
</dbReference>